<feature type="domain" description="Inosine/uridine-preferring nucleoside hydrolase" evidence="3">
    <location>
        <begin position="5"/>
        <end position="302"/>
    </location>
</feature>
<dbReference type="OrthoDB" id="9797882at2"/>
<name>A0A4Q2RAB1_9HYPH</name>
<keyword evidence="1 4" id="KW-0378">Hydrolase</keyword>
<dbReference type="GO" id="GO:0006152">
    <property type="term" value="P:purine nucleoside catabolic process"/>
    <property type="evidence" value="ECO:0007669"/>
    <property type="project" value="TreeGrafter"/>
</dbReference>
<dbReference type="GO" id="GO:0045437">
    <property type="term" value="F:uridine nucleosidase activity"/>
    <property type="evidence" value="ECO:0007669"/>
    <property type="project" value="UniProtKB-ARBA"/>
</dbReference>
<sequence length="312" mass="33407">MPRKIIIDTDPGQDDAVAILLALASPELDVLGIVAVAGNVPLALTERNARRIVELAGFPEVPVHAGAVRPLVRPPITAEHVHGQTGLDGVDLPEPDVPLHPKPGIDFIVETLLAADSGEVTLCTLGPLTDVALALNRAPEIAPRIREIVMMGGAYFEVGNITPTAEFNVYVDPEAADVVLRSGVPITMLPLDVTHRALATPERLARFRALGNRCGAAVAGMLGFSERFDREKYASPGAPIHDPNVIAWLLAPELYEGRRINVAVECASPLTLGMTVADYWRVTGRPANALFLRGVDDAGFFDLLVERLARLP</sequence>
<dbReference type="Pfam" id="PF01156">
    <property type="entry name" value="IU_nuc_hydro"/>
    <property type="match status" value="1"/>
</dbReference>
<dbReference type="CDD" id="cd02651">
    <property type="entry name" value="nuc_hydro_IU_UC_XIUA"/>
    <property type="match status" value="1"/>
</dbReference>
<dbReference type="GO" id="GO:0005829">
    <property type="term" value="C:cytosol"/>
    <property type="evidence" value="ECO:0007669"/>
    <property type="project" value="TreeGrafter"/>
</dbReference>
<dbReference type="AlphaFoldDB" id="A0A4Q2RAB1"/>
<dbReference type="RefSeq" id="WP_129221038.1">
    <property type="nucleotide sequence ID" value="NZ_QYBC01000019.1"/>
</dbReference>
<comment type="caution">
    <text evidence="4">The sequence shown here is derived from an EMBL/GenBank/DDBJ whole genome shotgun (WGS) entry which is preliminary data.</text>
</comment>
<dbReference type="Proteomes" id="UP000289411">
    <property type="component" value="Unassembled WGS sequence"/>
</dbReference>
<gene>
    <name evidence="4" type="ORF">D3272_20290</name>
</gene>
<protein>
    <submittedName>
        <fullName evidence="4">Nucleoside hydrolase</fullName>
    </submittedName>
</protein>
<dbReference type="PROSITE" id="PS01247">
    <property type="entry name" value="IUNH"/>
    <property type="match status" value="1"/>
</dbReference>
<evidence type="ECO:0000313" key="5">
    <source>
        <dbReference type="Proteomes" id="UP000289411"/>
    </source>
</evidence>
<dbReference type="InterPro" id="IPR036452">
    <property type="entry name" value="Ribo_hydro-like"/>
</dbReference>
<dbReference type="PANTHER" id="PTHR12304:SF4">
    <property type="entry name" value="URIDINE NUCLEOSIDASE"/>
    <property type="match status" value="1"/>
</dbReference>
<dbReference type="InterPro" id="IPR023186">
    <property type="entry name" value="IUNH"/>
</dbReference>
<dbReference type="EMBL" id="QYBC01000019">
    <property type="protein sequence ID" value="RYB02506.1"/>
    <property type="molecule type" value="Genomic_DNA"/>
</dbReference>
<evidence type="ECO:0000256" key="1">
    <source>
        <dbReference type="ARBA" id="ARBA00022801"/>
    </source>
</evidence>
<evidence type="ECO:0000313" key="4">
    <source>
        <dbReference type="EMBL" id="RYB02506.1"/>
    </source>
</evidence>
<dbReference type="Gene3D" id="3.90.245.10">
    <property type="entry name" value="Ribonucleoside hydrolase-like"/>
    <property type="match status" value="1"/>
</dbReference>
<keyword evidence="5" id="KW-1185">Reference proteome</keyword>
<proteinExistence type="predicted"/>
<dbReference type="InterPro" id="IPR001910">
    <property type="entry name" value="Inosine/uridine_hydrolase_dom"/>
</dbReference>
<dbReference type="SUPFAM" id="SSF53590">
    <property type="entry name" value="Nucleoside hydrolase"/>
    <property type="match status" value="1"/>
</dbReference>
<evidence type="ECO:0000259" key="3">
    <source>
        <dbReference type="Pfam" id="PF01156"/>
    </source>
</evidence>
<dbReference type="GO" id="GO:0008477">
    <property type="term" value="F:purine nucleosidase activity"/>
    <property type="evidence" value="ECO:0007669"/>
    <property type="project" value="TreeGrafter"/>
</dbReference>
<reference evidence="4 5" key="1">
    <citation type="submission" date="2018-09" db="EMBL/GenBank/DDBJ databases">
        <authorList>
            <person name="Grouzdev D.S."/>
            <person name="Krutkina M.S."/>
        </authorList>
    </citation>
    <scope>NUCLEOTIDE SEQUENCE [LARGE SCALE GENOMIC DNA]</scope>
    <source>
        <strain evidence="4 5">RmlP001</strain>
    </source>
</reference>
<dbReference type="PANTHER" id="PTHR12304">
    <property type="entry name" value="INOSINE-URIDINE PREFERRING NUCLEOSIDE HYDROLASE"/>
    <property type="match status" value="1"/>
</dbReference>
<keyword evidence="2" id="KW-0326">Glycosidase</keyword>
<reference evidence="4 5" key="2">
    <citation type="submission" date="2019-02" db="EMBL/GenBank/DDBJ databases">
        <title>'Lichenibacterium ramalinii' gen. nov. sp. nov., 'Lichenibacterium minor' gen. nov. sp. nov.</title>
        <authorList>
            <person name="Pankratov T."/>
        </authorList>
    </citation>
    <scope>NUCLEOTIDE SEQUENCE [LARGE SCALE GENOMIC DNA]</scope>
    <source>
        <strain evidence="4 5">RmlP001</strain>
    </source>
</reference>
<dbReference type="InterPro" id="IPR015910">
    <property type="entry name" value="I/U_nuclsd_hydro_CS"/>
</dbReference>
<organism evidence="4 5">
    <name type="scientific">Lichenibacterium ramalinae</name>
    <dbReference type="NCBI Taxonomy" id="2316527"/>
    <lineage>
        <taxon>Bacteria</taxon>
        <taxon>Pseudomonadati</taxon>
        <taxon>Pseudomonadota</taxon>
        <taxon>Alphaproteobacteria</taxon>
        <taxon>Hyphomicrobiales</taxon>
        <taxon>Lichenihabitantaceae</taxon>
        <taxon>Lichenibacterium</taxon>
    </lineage>
</organism>
<accession>A0A4Q2RAB1</accession>
<evidence type="ECO:0000256" key="2">
    <source>
        <dbReference type="ARBA" id="ARBA00023295"/>
    </source>
</evidence>